<dbReference type="PANTHER" id="PTHR46165:SF2">
    <property type="entry name" value="SET AND MYND DOMAIN-CONTAINING PROTEIN 4"/>
    <property type="match status" value="1"/>
</dbReference>
<feature type="domain" description="MYND-type" evidence="10">
    <location>
        <begin position="252"/>
        <end position="290"/>
    </location>
</feature>
<dbReference type="GO" id="GO:0008757">
    <property type="term" value="F:S-adenosylmethionine-dependent methyltransferase activity"/>
    <property type="evidence" value="ECO:0007669"/>
    <property type="project" value="UniProtKB-ARBA"/>
</dbReference>
<dbReference type="CDD" id="cd20071">
    <property type="entry name" value="SET_SMYD"/>
    <property type="match status" value="1"/>
</dbReference>
<feature type="domain" description="SET" evidence="9">
    <location>
        <begin position="200"/>
        <end position="498"/>
    </location>
</feature>
<keyword evidence="3" id="KW-0949">S-adenosyl-L-methionine</keyword>
<dbReference type="PROSITE" id="PS01360">
    <property type="entry name" value="ZF_MYND_1"/>
    <property type="match status" value="1"/>
</dbReference>
<dbReference type="GO" id="GO:0005737">
    <property type="term" value="C:cytoplasm"/>
    <property type="evidence" value="ECO:0007669"/>
    <property type="project" value="TreeGrafter"/>
</dbReference>
<dbReference type="InterPro" id="IPR002893">
    <property type="entry name" value="Znf_MYND"/>
</dbReference>
<evidence type="ECO:0000256" key="4">
    <source>
        <dbReference type="ARBA" id="ARBA00022723"/>
    </source>
</evidence>
<dbReference type="PROSITE" id="PS50865">
    <property type="entry name" value="ZF_MYND_2"/>
    <property type="match status" value="1"/>
</dbReference>
<dbReference type="Pfam" id="PF01753">
    <property type="entry name" value="zf-MYND"/>
    <property type="match status" value="1"/>
</dbReference>
<dbReference type="SUPFAM" id="SSF48452">
    <property type="entry name" value="TPR-like"/>
    <property type="match status" value="1"/>
</dbReference>
<evidence type="ECO:0000256" key="1">
    <source>
        <dbReference type="ARBA" id="ARBA00022603"/>
    </source>
</evidence>
<evidence type="ECO:0000256" key="3">
    <source>
        <dbReference type="ARBA" id="ARBA00022691"/>
    </source>
</evidence>
<gene>
    <name evidence="11" type="ORF">HERILL_LOCUS160</name>
</gene>
<keyword evidence="12" id="KW-1185">Reference proteome</keyword>
<protein>
    <recommendedName>
        <fullName evidence="13">SET and MYND domain-containing protein 4</fullName>
    </recommendedName>
</protein>
<dbReference type="SUPFAM" id="SSF144232">
    <property type="entry name" value="HIT/MYND zinc finger-like"/>
    <property type="match status" value="1"/>
</dbReference>
<keyword evidence="2" id="KW-0808">Transferase</keyword>
<evidence type="ECO:0000256" key="8">
    <source>
        <dbReference type="SAM" id="MobiDB-lite"/>
    </source>
</evidence>
<dbReference type="GO" id="GO:0005634">
    <property type="term" value="C:nucleus"/>
    <property type="evidence" value="ECO:0007669"/>
    <property type="project" value="TreeGrafter"/>
</dbReference>
<keyword evidence="6" id="KW-0862">Zinc</keyword>
<evidence type="ECO:0008006" key="13">
    <source>
        <dbReference type="Google" id="ProtNLM"/>
    </source>
</evidence>
<evidence type="ECO:0000256" key="7">
    <source>
        <dbReference type="PROSITE-ProRule" id="PRU00134"/>
    </source>
</evidence>
<evidence type="ECO:0000256" key="5">
    <source>
        <dbReference type="ARBA" id="ARBA00022771"/>
    </source>
</evidence>
<proteinExistence type="predicted"/>
<dbReference type="GO" id="GO:0008270">
    <property type="term" value="F:zinc ion binding"/>
    <property type="evidence" value="ECO:0007669"/>
    <property type="project" value="UniProtKB-KW"/>
</dbReference>
<dbReference type="Gene3D" id="1.25.40.10">
    <property type="entry name" value="Tetratricopeptide repeat domain"/>
    <property type="match status" value="1"/>
</dbReference>
<dbReference type="InterPro" id="IPR011990">
    <property type="entry name" value="TPR-like_helical_dom_sf"/>
</dbReference>
<keyword evidence="4" id="KW-0479">Metal-binding</keyword>
<dbReference type="Pfam" id="PF00856">
    <property type="entry name" value="SET"/>
    <property type="match status" value="1"/>
</dbReference>
<keyword evidence="5 7" id="KW-0863">Zinc-finger</keyword>
<evidence type="ECO:0000313" key="11">
    <source>
        <dbReference type="EMBL" id="CAD7076761.1"/>
    </source>
</evidence>
<dbReference type="InParanoid" id="A0A7R8U9R7"/>
<dbReference type="EMBL" id="LR899009">
    <property type="protein sequence ID" value="CAD7076761.1"/>
    <property type="molecule type" value="Genomic_DNA"/>
</dbReference>
<evidence type="ECO:0000256" key="2">
    <source>
        <dbReference type="ARBA" id="ARBA00022679"/>
    </source>
</evidence>
<reference evidence="11 12" key="1">
    <citation type="submission" date="2020-11" db="EMBL/GenBank/DDBJ databases">
        <authorList>
            <person name="Wallbank WR R."/>
            <person name="Pardo Diaz C."/>
            <person name="Kozak K."/>
            <person name="Martin S."/>
            <person name="Jiggins C."/>
            <person name="Moest M."/>
            <person name="Warren A I."/>
            <person name="Generalovic N T."/>
            <person name="Byers J.R.P. K."/>
            <person name="Montejo-Kovacevich G."/>
            <person name="Yen C E."/>
        </authorList>
    </citation>
    <scope>NUCLEOTIDE SEQUENCE [LARGE SCALE GENOMIC DNA]</scope>
</reference>
<dbReference type="SUPFAM" id="SSF82199">
    <property type="entry name" value="SET domain"/>
    <property type="match status" value="1"/>
</dbReference>
<evidence type="ECO:0000313" key="12">
    <source>
        <dbReference type="Proteomes" id="UP000594454"/>
    </source>
</evidence>
<feature type="region of interest" description="Disordered" evidence="8">
    <location>
        <begin position="175"/>
        <end position="203"/>
    </location>
</feature>
<dbReference type="AlphaFoldDB" id="A0A7R8U9R7"/>
<evidence type="ECO:0000259" key="9">
    <source>
        <dbReference type="PROSITE" id="PS50280"/>
    </source>
</evidence>
<dbReference type="Proteomes" id="UP000594454">
    <property type="component" value="Chromosome 1"/>
</dbReference>
<keyword evidence="1" id="KW-0489">Methyltransferase</keyword>
<dbReference type="InterPro" id="IPR001214">
    <property type="entry name" value="SET_dom"/>
</dbReference>
<dbReference type="PROSITE" id="PS50280">
    <property type="entry name" value="SET"/>
    <property type="match status" value="1"/>
</dbReference>
<feature type="compositionally biased region" description="Basic and acidic residues" evidence="8">
    <location>
        <begin position="185"/>
        <end position="203"/>
    </location>
</feature>
<dbReference type="OrthoDB" id="62495at2759"/>
<dbReference type="PANTHER" id="PTHR46165">
    <property type="entry name" value="SET AND MYND DOMAIN-CONTAINING PROTEIN 4"/>
    <property type="match status" value="1"/>
</dbReference>
<dbReference type="Gene3D" id="2.170.270.10">
    <property type="entry name" value="SET domain"/>
    <property type="match status" value="1"/>
</dbReference>
<accession>A0A7R8U9R7</accession>
<dbReference type="GO" id="GO:0008170">
    <property type="term" value="F:N-methyltransferase activity"/>
    <property type="evidence" value="ECO:0007669"/>
    <property type="project" value="UniProtKB-ARBA"/>
</dbReference>
<dbReference type="InterPro" id="IPR052097">
    <property type="entry name" value="SET-MYND_domain_protein"/>
</dbReference>
<dbReference type="FunCoup" id="A0A7R8U9R7">
    <property type="interactions" value="317"/>
</dbReference>
<dbReference type="GO" id="GO:0042826">
    <property type="term" value="F:histone deacetylase binding"/>
    <property type="evidence" value="ECO:0007669"/>
    <property type="project" value="TreeGrafter"/>
</dbReference>
<dbReference type="GO" id="GO:0008276">
    <property type="term" value="F:protein methyltransferase activity"/>
    <property type="evidence" value="ECO:0007669"/>
    <property type="project" value="UniProtKB-ARBA"/>
</dbReference>
<dbReference type="GO" id="GO:0032259">
    <property type="term" value="P:methylation"/>
    <property type="evidence" value="ECO:0007669"/>
    <property type="project" value="UniProtKB-KW"/>
</dbReference>
<organism evidence="11 12">
    <name type="scientific">Hermetia illucens</name>
    <name type="common">Black soldier fly</name>
    <dbReference type="NCBI Taxonomy" id="343691"/>
    <lineage>
        <taxon>Eukaryota</taxon>
        <taxon>Metazoa</taxon>
        <taxon>Ecdysozoa</taxon>
        <taxon>Arthropoda</taxon>
        <taxon>Hexapoda</taxon>
        <taxon>Insecta</taxon>
        <taxon>Pterygota</taxon>
        <taxon>Neoptera</taxon>
        <taxon>Endopterygota</taxon>
        <taxon>Diptera</taxon>
        <taxon>Brachycera</taxon>
        <taxon>Stratiomyomorpha</taxon>
        <taxon>Stratiomyidae</taxon>
        <taxon>Hermetiinae</taxon>
        <taxon>Hermetia</taxon>
    </lineage>
</organism>
<dbReference type="Gene3D" id="6.10.140.2220">
    <property type="match status" value="1"/>
</dbReference>
<name>A0A7R8U9R7_HERIL</name>
<dbReference type="InterPro" id="IPR046341">
    <property type="entry name" value="SET_dom_sf"/>
</dbReference>
<evidence type="ECO:0000259" key="10">
    <source>
        <dbReference type="PROSITE" id="PS50865"/>
    </source>
</evidence>
<sequence>MEFVLNAVINGLAEFGAFFDQESTDIADYQFENELKTIRKERLLGRDRFNTWFESLPNIYFSEDHSNAIREGGNVLFKKGKSRDAALCYTRAICTAPLKSESLALAHGNRASALYKLGLFEAAYYDCECALDCCHPNPDMIFQRQTTIVEALEKASMHDCVKQLRGLNLTEGLSEDTSHCGETSKLGESEAGRRSGPNEKKQRILEGGERGRYVVSDEPISKGEVILSEEAFASVPLHPEADLLSPKPRFLCDNCAESDIVPFPCYECRRTFYCSPKCREMHMRLHRVECEAYKKALLNKMPLEHLALRCLSIMFDELLKELNKLRGSRKFLKAEDVWHVILQCRGDGIFMEFPANVELLGKQIPPFAKNVYLLTQYLGNRTAFFENTRRVRHEIMKCEDEWETIVAAMLLRLSLQLAHHIHISSNCLAESFTGTSFEAGRLTQCIKYGPQFLAFYPRAALYNHSCDPDIRMKCEGNKLTILAAKDFARGEEISICYDLTLMSAGKSERREKLKLLFGVNCVCRRCKEPEDSKSLRKNRVICKSRTCKSEYLIGEAVCPRCGTPFDEMFYGRVFSTCAATDSSPYSFKVLYDLFVEMNDYLPKKSDLRNQGSWTIMNKFLSAKDENVKDDEQLNRLMIQIAVDFLEGVVDEYAFGNALFAYFSTPLLDLLAIRKQHGWERIGISSTLKKIKRSFEALSGKIKTKFEKYYEMYAV</sequence>
<evidence type="ECO:0000256" key="6">
    <source>
        <dbReference type="ARBA" id="ARBA00022833"/>
    </source>
</evidence>